<dbReference type="AlphaFoldDB" id="A0A6M3IQQ5"/>
<organism evidence="1">
    <name type="scientific">viral metagenome</name>
    <dbReference type="NCBI Taxonomy" id="1070528"/>
    <lineage>
        <taxon>unclassified sequences</taxon>
        <taxon>metagenomes</taxon>
        <taxon>organismal metagenomes</taxon>
    </lineage>
</organism>
<proteinExistence type="predicted"/>
<gene>
    <name evidence="1" type="ORF">MM415B01299_0006</name>
</gene>
<dbReference type="EMBL" id="MT141369">
    <property type="protein sequence ID" value="QJA59427.1"/>
    <property type="molecule type" value="Genomic_DNA"/>
</dbReference>
<accession>A0A6M3IQQ5</accession>
<evidence type="ECO:0000313" key="1">
    <source>
        <dbReference type="EMBL" id="QJA59427.1"/>
    </source>
</evidence>
<name>A0A6M3IQQ5_9ZZZZ</name>
<sequence>MNIKKTLYNRRLKKYNEFLYFRQWWINWGLSQSLARVRAWQQVFGYRLKREPITGEVKF</sequence>
<reference evidence="1" key="1">
    <citation type="submission" date="2020-03" db="EMBL/GenBank/DDBJ databases">
        <title>The deep terrestrial virosphere.</title>
        <authorList>
            <person name="Holmfeldt K."/>
            <person name="Nilsson E."/>
            <person name="Simone D."/>
            <person name="Lopez-Fernandez M."/>
            <person name="Wu X."/>
            <person name="de Brujin I."/>
            <person name="Lundin D."/>
            <person name="Andersson A."/>
            <person name="Bertilsson S."/>
            <person name="Dopson M."/>
        </authorList>
    </citation>
    <scope>NUCLEOTIDE SEQUENCE</scope>
    <source>
        <strain evidence="1">MM415B01299</strain>
    </source>
</reference>
<protein>
    <submittedName>
        <fullName evidence="1">Uncharacterized protein</fullName>
    </submittedName>
</protein>